<gene>
    <name evidence="1" type="ORF">UU14_C0010G0009</name>
</gene>
<comment type="caution">
    <text evidence="1">The sequence shown here is derived from an EMBL/GenBank/DDBJ whole genome shotgun (WGS) entry which is preliminary data.</text>
</comment>
<proteinExistence type="predicted"/>
<organism evidence="1 2">
    <name type="scientific">Candidatus Roizmanbacteria bacterium GW2011_GWB1_40_7</name>
    <dbReference type="NCBI Taxonomy" id="1618482"/>
    <lineage>
        <taxon>Bacteria</taxon>
        <taxon>Candidatus Roizmaniibacteriota</taxon>
    </lineage>
</organism>
<evidence type="ECO:0000313" key="1">
    <source>
        <dbReference type="EMBL" id="KKR72175.1"/>
    </source>
</evidence>
<dbReference type="Proteomes" id="UP000034664">
    <property type="component" value="Unassembled WGS sequence"/>
</dbReference>
<protein>
    <submittedName>
        <fullName evidence="1">Uncharacterized protein</fullName>
    </submittedName>
</protein>
<evidence type="ECO:0000313" key="2">
    <source>
        <dbReference type="Proteomes" id="UP000034664"/>
    </source>
</evidence>
<accession>A0A0G0VJN8</accession>
<dbReference type="AlphaFoldDB" id="A0A0G0VJN8"/>
<reference evidence="1 2" key="1">
    <citation type="journal article" date="2015" name="Nature">
        <title>rRNA introns, odd ribosomes, and small enigmatic genomes across a large radiation of phyla.</title>
        <authorList>
            <person name="Brown C.T."/>
            <person name="Hug L.A."/>
            <person name="Thomas B.C."/>
            <person name="Sharon I."/>
            <person name="Castelle C.J."/>
            <person name="Singh A."/>
            <person name="Wilkins M.J."/>
            <person name="Williams K.H."/>
            <person name="Banfield J.F."/>
        </authorList>
    </citation>
    <scope>NUCLEOTIDE SEQUENCE [LARGE SCALE GENOMIC DNA]</scope>
</reference>
<sequence>MTKLLLTGSDTEWGSDAYNQAVTEGMIGLIGLMPFMEMADHEIIGNWYGNGYRESLNESALQVKHVRRGGKERELVIKEWFGTKISE</sequence>
<dbReference type="EMBL" id="LBZM01000010">
    <property type="protein sequence ID" value="KKR72175.1"/>
    <property type="molecule type" value="Genomic_DNA"/>
</dbReference>
<name>A0A0G0VJN8_9BACT</name>